<dbReference type="EMBL" id="BMBA01000004">
    <property type="protein sequence ID" value="GFZ32935.1"/>
    <property type="molecule type" value="Genomic_DNA"/>
</dbReference>
<dbReference type="InterPro" id="IPR013783">
    <property type="entry name" value="Ig-like_fold"/>
</dbReference>
<keyword evidence="1" id="KW-0378">Hydrolase</keyword>
<organism evidence="4 5">
    <name type="scientific">Clostridium zeae</name>
    <dbReference type="NCBI Taxonomy" id="2759022"/>
    <lineage>
        <taxon>Bacteria</taxon>
        <taxon>Bacillati</taxon>
        <taxon>Bacillota</taxon>
        <taxon>Clostridia</taxon>
        <taxon>Eubacteriales</taxon>
        <taxon>Clostridiaceae</taxon>
        <taxon>Clostridium</taxon>
    </lineage>
</organism>
<sequence length="1001" mass="106812">MSTKKCFKRILTALLIAFMTITLLPTAKVFAAASGVPGVPVLSSNQSGGDYDGNYDISVNLWYGNNGTSYKLYERLGISGDYKVVSEGALQDNSPNPQSFVIPIRNRSAIGTYNYYVQLINSYGTSTSAVLGVQVGKDGGTKILIDGVDNDGVKLQYTISQGSKDYKITNVSNTSSSFKVISSNTDSVKATMISSNTVRFEGLSAGRSGIKIVDQVTGEIRQFGIRVKKADGTLPGMPDYVSVGQVSEDTDSDLNFWKDTSTDDKNKRSDIRYIYINGGPTNGWRTWTTEEGARAKSYITESLKLGMIPFFVYYNIPDGSESYDVDKTHINDKTYMEAYFKDLKFLLDICAQYGGDETIGLLFEPDFLGYMMQQSGTTPDKISAMVDAVYSSGVLDKTKDPTFGNNVSGLVQAINYTVRKYYKTAYFGWQFNIWSYSGQVPSKGLLHKTEDVGWDAGRQFIKQAATETANFYMSAGITSNGADFISIDKYGLDGAAESGAKDNPQASTWFWNSDIWNNYLLYVKTLNEQTKKPAILWQLPVGRINSTLEANPYNGGSFADLTDAIGSYEDSASTYFFGDSFKPGAGNRATYFGKSDAKDPKITVSGDAVTWGAHMQEAKDAGIISLLFGAGVGPSTHATGSPAPDGYWWITKAQRYLKNPVKLNSTNVNTLKAATLSAGTVSNGSYTLTAVVPAYNTATSYKIFEGATQIANGTLTAGSTSAVTLTKQVTGKSAGSYDYTVVVYDASNLAATSNKVTVTVGTVNSLKAATLSAGAVTNGSYTLTAVVPANNTATSYKLFEGTNQLATGTLTAGNSSAVTLTNQVTGKSSGSYDYTFVVYDASNVSAISNKVTVSVGTTNTLKAATLSAGTVTNGSYTLTAVVPANNTATSYKYFEGANQIATGTLTAGNSSSVTLTTQITNKAAGSYSYTIVLYDGTGKSITSNSVTVTVVNQGYPAWTAGVTYKTGDIVSYNGVNYTCLQGHTAQVGWEPPVVAALWKAV</sequence>
<dbReference type="InterPro" id="IPR003610">
    <property type="entry name" value="CBM5/12"/>
</dbReference>
<dbReference type="InterPro" id="IPR036434">
    <property type="entry name" value="Beta_cellobiohydrolase_sf"/>
</dbReference>
<dbReference type="InterPro" id="IPR014756">
    <property type="entry name" value="Ig_E-set"/>
</dbReference>
<dbReference type="SMART" id="SM00495">
    <property type="entry name" value="ChtBD3"/>
    <property type="match status" value="1"/>
</dbReference>
<gene>
    <name evidence="4" type="ORF">CSC2_34610</name>
</gene>
<feature type="signal peptide" evidence="2">
    <location>
        <begin position="1"/>
        <end position="31"/>
    </location>
</feature>
<protein>
    <recommendedName>
        <fullName evidence="3">Chitin-binding type-3 domain-containing protein</fullName>
    </recommendedName>
</protein>
<accession>A0ABQ1EDN5</accession>
<evidence type="ECO:0000259" key="3">
    <source>
        <dbReference type="SMART" id="SM00495"/>
    </source>
</evidence>
<dbReference type="Pfam" id="PF02839">
    <property type="entry name" value="CBM_5_12"/>
    <property type="match status" value="1"/>
</dbReference>
<feature type="domain" description="Chitin-binding type-3" evidence="3">
    <location>
        <begin position="955"/>
        <end position="1001"/>
    </location>
</feature>
<dbReference type="Proteomes" id="UP000663802">
    <property type="component" value="Unassembled WGS sequence"/>
</dbReference>
<proteinExistence type="predicted"/>
<dbReference type="CDD" id="cd12214">
    <property type="entry name" value="ChiA1_BD"/>
    <property type="match status" value="1"/>
</dbReference>
<name>A0ABQ1EDN5_9CLOT</name>
<dbReference type="Gene3D" id="2.60.40.10">
    <property type="entry name" value="Immunoglobulins"/>
    <property type="match status" value="4"/>
</dbReference>
<dbReference type="InterPro" id="IPR036573">
    <property type="entry name" value="CBM_sf_5/12"/>
</dbReference>
<evidence type="ECO:0000313" key="5">
    <source>
        <dbReference type="Proteomes" id="UP000663802"/>
    </source>
</evidence>
<keyword evidence="5" id="KW-1185">Reference proteome</keyword>
<evidence type="ECO:0000313" key="4">
    <source>
        <dbReference type="EMBL" id="GFZ32935.1"/>
    </source>
</evidence>
<feature type="chain" id="PRO_5046730874" description="Chitin-binding type-3 domain-containing protein" evidence="2">
    <location>
        <begin position="32"/>
        <end position="1001"/>
    </location>
</feature>
<dbReference type="Gene3D" id="2.10.10.20">
    <property type="entry name" value="Carbohydrate-binding module superfamily 5/12"/>
    <property type="match status" value="1"/>
</dbReference>
<reference evidence="4 5" key="1">
    <citation type="journal article" date="2021" name="Int. J. Syst. Evol. Microbiol.">
        <title>Clostridium zeae sp. nov., isolated from corn silage.</title>
        <authorList>
            <person name="Kobayashi H."/>
            <person name="Tanizawa Y."/>
            <person name="Yagura M."/>
            <person name="Sakamoto M."/>
            <person name="Ohkuma M."/>
            <person name="Tohno M."/>
        </authorList>
    </citation>
    <scope>NUCLEOTIDE SEQUENCE [LARGE SCALE GENOMIC DNA]</scope>
    <source>
        <strain evidence="4 5">CSC2</strain>
    </source>
</reference>
<evidence type="ECO:0000256" key="2">
    <source>
        <dbReference type="SAM" id="SignalP"/>
    </source>
</evidence>
<dbReference type="SUPFAM" id="SSF51989">
    <property type="entry name" value="Glycosyl hydrolases family 6, cellulases"/>
    <property type="match status" value="1"/>
</dbReference>
<dbReference type="SUPFAM" id="SSF81296">
    <property type="entry name" value="E set domains"/>
    <property type="match status" value="1"/>
</dbReference>
<evidence type="ECO:0000256" key="1">
    <source>
        <dbReference type="ARBA" id="ARBA00022801"/>
    </source>
</evidence>
<dbReference type="SUPFAM" id="SSF51055">
    <property type="entry name" value="Carbohydrate binding domain"/>
    <property type="match status" value="1"/>
</dbReference>
<comment type="caution">
    <text evidence="4">The sequence shown here is derived from an EMBL/GenBank/DDBJ whole genome shotgun (WGS) entry which is preliminary data.</text>
</comment>
<dbReference type="RefSeq" id="WP_206871188.1">
    <property type="nucleotide sequence ID" value="NZ_BMBA01000004.1"/>
</dbReference>
<keyword evidence="2" id="KW-0732">Signal</keyword>